<dbReference type="HOGENOM" id="CLU_3087943_0_0_1"/>
<proteinExistence type="predicted"/>
<keyword evidence="2" id="KW-1185">Reference proteome</keyword>
<dbReference type="OrthoDB" id="10418110at2759"/>
<dbReference type="RefSeq" id="XP_016597802.1">
    <property type="nucleotide sequence ID" value="XM_016737828.1"/>
</dbReference>
<comment type="caution">
    <text evidence="1">The sequence shown here is derived from an EMBL/GenBank/DDBJ whole genome shotgun (WGS) entry which is preliminary data.</text>
</comment>
<accession>A0A0A2KS15</accession>
<name>A0A0A2KS15_PENEN</name>
<protein>
    <submittedName>
        <fullName evidence="1">Uncharacterized protein</fullName>
    </submittedName>
</protein>
<dbReference type="AlphaFoldDB" id="A0A0A2KS15"/>
<gene>
    <name evidence="1" type="ORF">PEX2_005510</name>
</gene>
<organism evidence="1 2">
    <name type="scientific">Penicillium expansum</name>
    <name type="common">Blue mold rot fungus</name>
    <dbReference type="NCBI Taxonomy" id="27334"/>
    <lineage>
        <taxon>Eukaryota</taxon>
        <taxon>Fungi</taxon>
        <taxon>Dikarya</taxon>
        <taxon>Ascomycota</taxon>
        <taxon>Pezizomycotina</taxon>
        <taxon>Eurotiomycetes</taxon>
        <taxon>Eurotiomycetidae</taxon>
        <taxon>Eurotiales</taxon>
        <taxon>Aspergillaceae</taxon>
        <taxon>Penicillium</taxon>
    </lineage>
</organism>
<sequence>MRSCSQSTPRHYRPLIHKGESQTCWRASHVLAEKRGIKAKSSLLADYHPFFF</sequence>
<dbReference type="EMBL" id="JQFZ01000181">
    <property type="protein sequence ID" value="KGO55829.1"/>
    <property type="molecule type" value="Genomic_DNA"/>
</dbReference>
<dbReference type="Proteomes" id="UP000030143">
    <property type="component" value="Unassembled WGS sequence"/>
</dbReference>
<dbReference type="VEuPathDB" id="FungiDB:PEXP_042800"/>
<evidence type="ECO:0000313" key="1">
    <source>
        <dbReference type="EMBL" id="KGO55829.1"/>
    </source>
</evidence>
<evidence type="ECO:0000313" key="2">
    <source>
        <dbReference type="Proteomes" id="UP000030143"/>
    </source>
</evidence>
<dbReference type="GeneID" id="27673247"/>
<reference evidence="1 2" key="1">
    <citation type="journal article" date="2015" name="Mol. Plant Microbe Interact.">
        <title>Genome, transcriptome, and functional analyses of Penicillium expansum provide new insights into secondary metabolism and pathogenicity.</title>
        <authorList>
            <person name="Ballester A.R."/>
            <person name="Marcet-Houben M."/>
            <person name="Levin E."/>
            <person name="Sela N."/>
            <person name="Selma-Lazaro C."/>
            <person name="Carmona L."/>
            <person name="Wisniewski M."/>
            <person name="Droby S."/>
            <person name="Gonzalez-Candelas L."/>
            <person name="Gabaldon T."/>
        </authorList>
    </citation>
    <scope>NUCLEOTIDE SEQUENCE [LARGE SCALE GENOMIC DNA]</scope>
    <source>
        <strain evidence="1 2">MD-8</strain>
    </source>
</reference>